<dbReference type="KEGG" id="sact:DMT42_06720"/>
<keyword evidence="3" id="KW-1185">Reference proteome</keyword>
<feature type="region of interest" description="Disordered" evidence="1">
    <location>
        <begin position="1"/>
        <end position="36"/>
    </location>
</feature>
<organism evidence="2 3">
    <name type="scientific">Streptomyces actuosus</name>
    <dbReference type="NCBI Taxonomy" id="1885"/>
    <lineage>
        <taxon>Bacteria</taxon>
        <taxon>Bacillati</taxon>
        <taxon>Actinomycetota</taxon>
        <taxon>Actinomycetes</taxon>
        <taxon>Kitasatosporales</taxon>
        <taxon>Streptomycetaceae</taxon>
        <taxon>Streptomyces</taxon>
    </lineage>
</organism>
<evidence type="ECO:0000256" key="1">
    <source>
        <dbReference type="SAM" id="MobiDB-lite"/>
    </source>
</evidence>
<evidence type="ECO:0000313" key="3">
    <source>
        <dbReference type="Proteomes" id="UP000247634"/>
    </source>
</evidence>
<feature type="compositionally biased region" description="Basic and acidic residues" evidence="1">
    <location>
        <begin position="114"/>
        <end position="124"/>
    </location>
</feature>
<dbReference type="EMBL" id="CP029788">
    <property type="protein sequence ID" value="AWT42029.1"/>
    <property type="molecule type" value="Genomic_DNA"/>
</dbReference>
<proteinExistence type="predicted"/>
<dbReference type="Proteomes" id="UP000247634">
    <property type="component" value="Chromosome"/>
</dbReference>
<reference evidence="2 3" key="1">
    <citation type="submission" date="2018-06" db="EMBL/GenBank/DDBJ databases">
        <title>The complete genome sequence of a nosiheptide producer Streptomyces actuosus ATCC 25421: deducing the ability of producing a new class III lantibiotics.</title>
        <authorList>
            <person name="Liu W."/>
            <person name="Sun F."/>
            <person name="Hu Y."/>
        </authorList>
    </citation>
    <scope>NUCLEOTIDE SEQUENCE [LARGE SCALE GENOMIC DNA]</scope>
    <source>
        <strain evidence="2 3">ATCC 25421</strain>
    </source>
</reference>
<evidence type="ECO:0000313" key="2">
    <source>
        <dbReference type="EMBL" id="AWT42029.1"/>
    </source>
</evidence>
<name>A0A2U9NXI2_STRAS</name>
<accession>A0A2U9NXI2</accession>
<gene>
    <name evidence="2" type="ORF">DMT42_06720</name>
</gene>
<sequence length="135" mass="13760">MGGAARRDGVPLRPPVPPQRHDCPQLGGWTAPLLGGRRPAVRLPTATQGYGLAVPLPAARRMDGPAAGWTPASGAAARTYAGIRPSGAAARSYARGGDLGCLLPQRGGPAAEAASDRRARREGDVSGGVRPQRAP</sequence>
<dbReference type="OrthoDB" id="4338308at2"/>
<feature type="region of interest" description="Disordered" evidence="1">
    <location>
        <begin position="103"/>
        <end position="135"/>
    </location>
</feature>
<protein>
    <submittedName>
        <fullName evidence="2">Uncharacterized protein</fullName>
    </submittedName>
</protein>
<feature type="compositionally biased region" description="Basic and acidic residues" evidence="1">
    <location>
        <begin position="1"/>
        <end position="10"/>
    </location>
</feature>
<dbReference type="AlphaFoldDB" id="A0A2U9NXI2"/>